<dbReference type="PROSITE" id="PS50109">
    <property type="entry name" value="HIS_KIN"/>
    <property type="match status" value="1"/>
</dbReference>
<evidence type="ECO:0000256" key="5">
    <source>
        <dbReference type="ARBA" id="ARBA00022553"/>
    </source>
</evidence>
<dbReference type="InterPro" id="IPR003594">
    <property type="entry name" value="HATPase_dom"/>
</dbReference>
<dbReference type="SUPFAM" id="SSF55890">
    <property type="entry name" value="Sporulation response regulatory protein Spo0B"/>
    <property type="match status" value="1"/>
</dbReference>
<evidence type="ECO:0000313" key="16">
    <source>
        <dbReference type="EMBL" id="SIS61605.1"/>
    </source>
</evidence>
<evidence type="ECO:0000313" key="17">
    <source>
        <dbReference type="Proteomes" id="UP000185999"/>
    </source>
</evidence>
<dbReference type="RefSeq" id="WP_054343405.1">
    <property type="nucleotide sequence ID" value="NZ_FTOE01000002.1"/>
</dbReference>
<evidence type="ECO:0000256" key="9">
    <source>
        <dbReference type="ARBA" id="ARBA00022777"/>
    </source>
</evidence>
<dbReference type="SUPFAM" id="SSF103190">
    <property type="entry name" value="Sensory domain-like"/>
    <property type="match status" value="1"/>
</dbReference>
<dbReference type="AlphaFoldDB" id="A0A1N7KJ32"/>
<evidence type="ECO:0000259" key="15">
    <source>
        <dbReference type="PROSITE" id="PS50109"/>
    </source>
</evidence>
<dbReference type="FunFam" id="3.30.450.20:FF:000018">
    <property type="entry name" value="Sensor histidine kinase DcuS"/>
    <property type="match status" value="1"/>
</dbReference>
<dbReference type="Proteomes" id="UP000185999">
    <property type="component" value="Unassembled WGS sequence"/>
</dbReference>
<dbReference type="SMART" id="SM00091">
    <property type="entry name" value="PAS"/>
    <property type="match status" value="1"/>
</dbReference>
<dbReference type="InterPro" id="IPR013767">
    <property type="entry name" value="PAS_fold"/>
</dbReference>
<dbReference type="Pfam" id="PF00989">
    <property type="entry name" value="PAS"/>
    <property type="match status" value="1"/>
</dbReference>
<keyword evidence="8" id="KW-0547">Nucleotide-binding</keyword>
<dbReference type="InterPro" id="IPR004358">
    <property type="entry name" value="Sig_transdc_His_kin-like_C"/>
</dbReference>
<evidence type="ECO:0000256" key="14">
    <source>
        <dbReference type="SAM" id="Phobius"/>
    </source>
</evidence>
<dbReference type="InterPro" id="IPR033463">
    <property type="entry name" value="sCache_3"/>
</dbReference>
<evidence type="ECO:0000256" key="6">
    <source>
        <dbReference type="ARBA" id="ARBA00022679"/>
    </source>
</evidence>
<dbReference type="InterPro" id="IPR036890">
    <property type="entry name" value="HATPase_C_sf"/>
</dbReference>
<dbReference type="STRING" id="619304.SAMN05421760_102488"/>
<dbReference type="CDD" id="cd00130">
    <property type="entry name" value="PAS"/>
    <property type="match status" value="1"/>
</dbReference>
<keyword evidence="4" id="KW-1003">Cell membrane</keyword>
<dbReference type="GO" id="GO:0005524">
    <property type="term" value="F:ATP binding"/>
    <property type="evidence" value="ECO:0007669"/>
    <property type="project" value="UniProtKB-KW"/>
</dbReference>
<keyword evidence="6" id="KW-0808">Transferase</keyword>
<dbReference type="InterPro" id="IPR016120">
    <property type="entry name" value="Sig_transdc_His_kin_SpoOB"/>
</dbReference>
<keyword evidence="5" id="KW-0597">Phosphoprotein</keyword>
<dbReference type="InterPro" id="IPR000014">
    <property type="entry name" value="PAS"/>
</dbReference>
<evidence type="ECO:0000256" key="4">
    <source>
        <dbReference type="ARBA" id="ARBA00022475"/>
    </source>
</evidence>
<dbReference type="InterPro" id="IPR050428">
    <property type="entry name" value="TCS_sensor_his_kinase"/>
</dbReference>
<evidence type="ECO:0000256" key="11">
    <source>
        <dbReference type="ARBA" id="ARBA00022989"/>
    </source>
</evidence>
<dbReference type="PANTHER" id="PTHR45436:SF5">
    <property type="entry name" value="SENSOR HISTIDINE KINASE TRCS"/>
    <property type="match status" value="1"/>
</dbReference>
<dbReference type="InterPro" id="IPR029151">
    <property type="entry name" value="Sensor-like_sf"/>
</dbReference>
<evidence type="ECO:0000256" key="12">
    <source>
        <dbReference type="ARBA" id="ARBA00023012"/>
    </source>
</evidence>
<evidence type="ECO:0000256" key="8">
    <source>
        <dbReference type="ARBA" id="ARBA00022741"/>
    </source>
</evidence>
<dbReference type="GO" id="GO:0005886">
    <property type="term" value="C:plasma membrane"/>
    <property type="evidence" value="ECO:0007669"/>
    <property type="project" value="UniProtKB-SubCell"/>
</dbReference>
<comment type="catalytic activity">
    <reaction evidence="1">
        <text>ATP + protein L-histidine = ADP + protein N-phospho-L-histidine.</text>
        <dbReference type="EC" id="2.7.13.3"/>
    </reaction>
</comment>
<dbReference type="GO" id="GO:0000155">
    <property type="term" value="F:phosphorelay sensor kinase activity"/>
    <property type="evidence" value="ECO:0007669"/>
    <property type="project" value="InterPro"/>
</dbReference>
<keyword evidence="17" id="KW-1185">Reference proteome</keyword>
<evidence type="ECO:0000256" key="13">
    <source>
        <dbReference type="ARBA" id="ARBA00023136"/>
    </source>
</evidence>
<keyword evidence="12" id="KW-0902">Two-component regulatory system</keyword>
<feature type="domain" description="Histidine kinase" evidence="15">
    <location>
        <begin position="340"/>
        <end position="535"/>
    </location>
</feature>
<dbReference type="EC" id="2.7.13.3" evidence="3"/>
<keyword evidence="9 16" id="KW-0418">Kinase</keyword>
<dbReference type="Gene3D" id="1.10.287.130">
    <property type="match status" value="1"/>
</dbReference>
<dbReference type="SUPFAM" id="SSF55785">
    <property type="entry name" value="PYP-like sensor domain (PAS domain)"/>
    <property type="match status" value="1"/>
</dbReference>
<dbReference type="GO" id="GO:0006355">
    <property type="term" value="P:regulation of DNA-templated transcription"/>
    <property type="evidence" value="ECO:0007669"/>
    <property type="project" value="InterPro"/>
</dbReference>
<dbReference type="PRINTS" id="PR00344">
    <property type="entry name" value="BCTRLSENSOR"/>
</dbReference>
<proteinExistence type="predicted"/>
<protein>
    <recommendedName>
        <fullName evidence="3">histidine kinase</fullName>
        <ecNumber evidence="3">2.7.13.3</ecNumber>
    </recommendedName>
</protein>
<dbReference type="InterPro" id="IPR005467">
    <property type="entry name" value="His_kinase_dom"/>
</dbReference>
<feature type="transmembrane region" description="Helical" evidence="14">
    <location>
        <begin position="177"/>
        <end position="198"/>
    </location>
</feature>
<dbReference type="PANTHER" id="PTHR45436">
    <property type="entry name" value="SENSOR HISTIDINE KINASE YKOH"/>
    <property type="match status" value="1"/>
</dbReference>
<dbReference type="Pfam" id="PF02518">
    <property type="entry name" value="HATPase_c"/>
    <property type="match status" value="1"/>
</dbReference>
<keyword evidence="7 14" id="KW-0812">Transmembrane</keyword>
<keyword evidence="11 14" id="KW-1133">Transmembrane helix</keyword>
<keyword evidence="13 14" id="KW-0472">Membrane</keyword>
<dbReference type="SMART" id="SM00387">
    <property type="entry name" value="HATPase_c"/>
    <property type="match status" value="1"/>
</dbReference>
<evidence type="ECO:0000256" key="3">
    <source>
        <dbReference type="ARBA" id="ARBA00012438"/>
    </source>
</evidence>
<evidence type="ECO:0000256" key="10">
    <source>
        <dbReference type="ARBA" id="ARBA00022840"/>
    </source>
</evidence>
<comment type="subcellular location">
    <subcellularLocation>
        <location evidence="2">Cell membrane</location>
        <topology evidence="2">Multi-pass membrane protein</topology>
    </subcellularLocation>
</comment>
<dbReference type="Pfam" id="PF17203">
    <property type="entry name" value="sCache_3_2"/>
    <property type="match status" value="1"/>
</dbReference>
<evidence type="ECO:0000256" key="7">
    <source>
        <dbReference type="ARBA" id="ARBA00022692"/>
    </source>
</evidence>
<accession>A0A1N7KJ32</accession>
<name>A0A1N7KJ32_9GAMM</name>
<dbReference type="OrthoDB" id="9792686at2"/>
<keyword evidence="10" id="KW-0067">ATP-binding</keyword>
<dbReference type="SUPFAM" id="SSF55874">
    <property type="entry name" value="ATPase domain of HSP90 chaperone/DNA topoisomerase II/histidine kinase"/>
    <property type="match status" value="1"/>
</dbReference>
<evidence type="ECO:0000256" key="2">
    <source>
        <dbReference type="ARBA" id="ARBA00004651"/>
    </source>
</evidence>
<evidence type="ECO:0000256" key="1">
    <source>
        <dbReference type="ARBA" id="ARBA00000085"/>
    </source>
</evidence>
<dbReference type="Gene3D" id="3.30.565.10">
    <property type="entry name" value="Histidine kinase-like ATPase, C-terminal domain"/>
    <property type="match status" value="1"/>
</dbReference>
<reference evidence="17" key="1">
    <citation type="submission" date="2017-01" db="EMBL/GenBank/DDBJ databases">
        <authorList>
            <person name="Varghese N."/>
            <person name="Submissions S."/>
        </authorList>
    </citation>
    <scope>NUCLEOTIDE SEQUENCE [LARGE SCALE GENOMIC DNA]</scope>
    <source>
        <strain evidence="17">DSM 22306</strain>
    </source>
</reference>
<dbReference type="InterPro" id="IPR035965">
    <property type="entry name" value="PAS-like_dom_sf"/>
</dbReference>
<organism evidence="16 17">
    <name type="scientific">Neptunomonas antarctica</name>
    <dbReference type="NCBI Taxonomy" id="619304"/>
    <lineage>
        <taxon>Bacteria</taxon>
        <taxon>Pseudomonadati</taxon>
        <taxon>Pseudomonadota</taxon>
        <taxon>Gammaproteobacteria</taxon>
        <taxon>Oceanospirillales</taxon>
        <taxon>Oceanospirillaceae</taxon>
        <taxon>Neptunomonas</taxon>
    </lineage>
</organism>
<sequence length="536" mass="59159">MNLLRSLKLKNRMILILGLMALVQTGLIGVFAVQYLHQSLEEQIGQRALHVAKTIAAMPQISEAVSQRNTAYLQPISMLLAKKTQARFVVIGDKQGIRLAHPSHEKIGFSMADDDGDDGGIALIEGEGYISKALGSLGWSMRGKAPIYALDQQEIIGVVSVGYHLDQVDGVINRYRLTLVAVIGLSFLLSAVIAVWFANHFKKAIFGLEPEQIAHLFDEQKATLETVREGIIAINCEGIITIFNRNAIKTLGLSENTQLTGRSIEDVLPESAMSEVLRTGQPQFDCEVWLHNDVYIVNRIPLQQGNQVTGVVSSFRRKDELDLVSKKLTRIRQYADNLRSQAHEYTNKLHTIAGLIQLDAKDEAMAFIGQENQEHQELIHLLLEAVPDPILAGFLLGKYNRAREVGLQLVIDPDSHMTELPDRLPREQLVSIIGNLIDNALEATLLHKGPGGQVNLSMTDLGNDLIFEVEDQGAGVSEIEEQQIFDKGFTSKTEAGHGIGLHLVKGLLKNLGGTITLEKGDEEGCRFIVYIPKSYT</sequence>
<dbReference type="Gene3D" id="3.30.450.20">
    <property type="entry name" value="PAS domain"/>
    <property type="match status" value="2"/>
</dbReference>
<dbReference type="EMBL" id="FTOE01000002">
    <property type="protein sequence ID" value="SIS61605.1"/>
    <property type="molecule type" value="Genomic_DNA"/>
</dbReference>
<gene>
    <name evidence="16" type="ORF">SAMN05421760_102488</name>
</gene>